<dbReference type="InterPro" id="IPR002591">
    <property type="entry name" value="Phosphodiest/P_Trfase"/>
</dbReference>
<gene>
    <name evidence="2" type="ORF">JHL15_09925</name>
</gene>
<evidence type="ECO:0000256" key="1">
    <source>
        <dbReference type="SAM" id="SignalP"/>
    </source>
</evidence>
<dbReference type="SUPFAM" id="SSF53649">
    <property type="entry name" value="Alkaline phosphatase-like"/>
    <property type="match status" value="1"/>
</dbReference>
<dbReference type="EMBL" id="JAENHK010000010">
    <property type="protein sequence ID" value="MBK1896069.1"/>
    <property type="molecule type" value="Genomic_DNA"/>
</dbReference>
<feature type="chain" id="PRO_5046384654" evidence="1">
    <location>
        <begin position="22"/>
        <end position="416"/>
    </location>
</feature>
<organism evidence="2 3">
    <name type="scientific">Chryseobacterium paridis</name>
    <dbReference type="NCBI Taxonomy" id="2800328"/>
    <lineage>
        <taxon>Bacteria</taxon>
        <taxon>Pseudomonadati</taxon>
        <taxon>Bacteroidota</taxon>
        <taxon>Flavobacteriia</taxon>
        <taxon>Flavobacteriales</taxon>
        <taxon>Weeksellaceae</taxon>
        <taxon>Chryseobacterium group</taxon>
        <taxon>Chryseobacterium</taxon>
    </lineage>
</organism>
<dbReference type="PANTHER" id="PTHR10151">
    <property type="entry name" value="ECTONUCLEOTIDE PYROPHOSPHATASE/PHOSPHODIESTERASE"/>
    <property type="match status" value="1"/>
</dbReference>
<dbReference type="InterPro" id="IPR017850">
    <property type="entry name" value="Alkaline_phosphatase_core_sf"/>
</dbReference>
<proteinExistence type="predicted"/>
<keyword evidence="1" id="KW-0732">Signal</keyword>
<comment type="caution">
    <text evidence="2">The sequence shown here is derived from an EMBL/GenBank/DDBJ whole genome shotgun (WGS) entry which is preliminary data.</text>
</comment>
<dbReference type="RefSeq" id="WP_200245452.1">
    <property type="nucleotide sequence ID" value="NZ_JAENHK010000010.1"/>
</dbReference>
<accession>A0ABS1FUH9</accession>
<dbReference type="Proteomes" id="UP000628669">
    <property type="component" value="Unassembled WGS sequence"/>
</dbReference>
<evidence type="ECO:0000313" key="2">
    <source>
        <dbReference type="EMBL" id="MBK1896069.1"/>
    </source>
</evidence>
<name>A0ABS1FUH9_9FLAO</name>
<keyword evidence="3" id="KW-1185">Reference proteome</keyword>
<sequence length="416" mass="46667">MNLFKTSLFLVLSFTGVNAFAQKHAPQKKVVFIIVDGIAEDMLSKTKIPNLDKIKKEGALLKAYVGGEKGGYSETPTISAVGYNSLLTGTWVNKHNVFDNDIKDPNYSYPTIFKLLKDQFPNKKTAVFSTWEDNRTKLIGENLEATGKVKVDFAYDGMEKDTKNFPHDKQRNYIRKIDSLVAGKAASYIAENGPDLSWVYLEFSDDMGHGYGDGDILYKAISYEDQLIGKVYDAVKKRQEKHGEDWLFVVTTDHGRTADNGKGHGGQSDRERNTWIAINKPNLNTYAKNNRVAITDILPTITDFMSLKVPEKFQQEIDGIDLLKNRTAYDLKASLSADKTLELTWKTTGPSKELGEVYITDTNNFKTGGKDLYQLLGQANLGSGKFTSTIKINNSNIYKIVLKTKEGFLNTWITTK</sequence>
<dbReference type="Pfam" id="PF01663">
    <property type="entry name" value="Phosphodiest"/>
    <property type="match status" value="1"/>
</dbReference>
<dbReference type="Gene3D" id="3.40.720.10">
    <property type="entry name" value="Alkaline Phosphatase, subunit A"/>
    <property type="match status" value="1"/>
</dbReference>
<evidence type="ECO:0000313" key="3">
    <source>
        <dbReference type="Proteomes" id="UP000628669"/>
    </source>
</evidence>
<dbReference type="PANTHER" id="PTHR10151:SF120">
    <property type="entry name" value="BIS(5'-ADENOSYL)-TRIPHOSPHATASE"/>
    <property type="match status" value="1"/>
</dbReference>
<feature type="signal peptide" evidence="1">
    <location>
        <begin position="1"/>
        <end position="21"/>
    </location>
</feature>
<protein>
    <submittedName>
        <fullName evidence="2">Alkaline phosphatase family protein</fullName>
    </submittedName>
</protein>
<reference evidence="3" key="1">
    <citation type="submission" date="2021-01" db="EMBL/GenBank/DDBJ databases">
        <title>Genome public.</title>
        <authorList>
            <person name="Liu C."/>
            <person name="Sun Q."/>
        </authorList>
    </citation>
    <scope>NUCLEOTIDE SEQUENCE [LARGE SCALE GENOMIC DNA]</scope>
    <source>
        <strain evidence="3">YIM B02567</strain>
    </source>
</reference>